<evidence type="ECO:0000313" key="1">
    <source>
        <dbReference type="EMBL" id="RBQ18479.1"/>
    </source>
</evidence>
<dbReference type="AlphaFoldDB" id="A0A366LYN6"/>
<keyword evidence="2" id="KW-1185">Reference proteome</keyword>
<reference evidence="1 2" key="1">
    <citation type="submission" date="2018-06" db="EMBL/GenBank/DDBJ databases">
        <title>Sphaerisporangium craniellae sp. nov., isolated from a marine sponge in the South China Sea.</title>
        <authorList>
            <person name="Li L."/>
        </authorList>
    </citation>
    <scope>NUCLEOTIDE SEQUENCE [LARGE SCALE GENOMIC DNA]</scope>
    <source>
        <strain evidence="1 2">LHW63015</strain>
    </source>
</reference>
<name>A0A366LYN6_9ACTN</name>
<protein>
    <submittedName>
        <fullName evidence="1">Uncharacterized protein</fullName>
    </submittedName>
</protein>
<gene>
    <name evidence="1" type="ORF">DP939_18380</name>
</gene>
<dbReference type="EMBL" id="QMEY01000007">
    <property type="protein sequence ID" value="RBQ18479.1"/>
    <property type="molecule type" value="Genomic_DNA"/>
</dbReference>
<accession>A0A366LYN6</accession>
<proteinExistence type="predicted"/>
<organism evidence="1 2">
    <name type="scientific">Spongiactinospora rosea</name>
    <dbReference type="NCBI Taxonomy" id="2248750"/>
    <lineage>
        <taxon>Bacteria</taxon>
        <taxon>Bacillati</taxon>
        <taxon>Actinomycetota</taxon>
        <taxon>Actinomycetes</taxon>
        <taxon>Streptosporangiales</taxon>
        <taxon>Streptosporangiaceae</taxon>
        <taxon>Spongiactinospora</taxon>
    </lineage>
</organism>
<comment type="caution">
    <text evidence="1">The sequence shown here is derived from an EMBL/GenBank/DDBJ whole genome shotgun (WGS) entry which is preliminary data.</text>
</comment>
<dbReference type="Proteomes" id="UP000253303">
    <property type="component" value="Unassembled WGS sequence"/>
</dbReference>
<evidence type="ECO:0000313" key="2">
    <source>
        <dbReference type="Proteomes" id="UP000253303"/>
    </source>
</evidence>
<sequence>METLIAHCDGVSPMSIFPMGSAHWQAAGEHAVVMVRSDGRQPAEQALEFAGRLTANELLNTALTNAIARAWMAGYRQGRSDAADRRR</sequence>